<dbReference type="GO" id="GO:0003700">
    <property type="term" value="F:DNA-binding transcription factor activity"/>
    <property type="evidence" value="ECO:0007669"/>
    <property type="project" value="InterPro"/>
</dbReference>
<dbReference type="InterPro" id="IPR000524">
    <property type="entry name" value="Tscrpt_reg_HTH_GntR"/>
</dbReference>
<protein>
    <submittedName>
        <fullName evidence="5">DNA-binding GntR family transcriptional regulator</fullName>
    </submittedName>
</protein>
<accession>A0AAW8GGB0</accession>
<dbReference type="InterPro" id="IPR036390">
    <property type="entry name" value="WH_DNA-bd_sf"/>
</dbReference>
<dbReference type="GO" id="GO:0003677">
    <property type="term" value="F:DNA binding"/>
    <property type="evidence" value="ECO:0007669"/>
    <property type="project" value="UniProtKB-KW"/>
</dbReference>
<dbReference type="AlphaFoldDB" id="A0AAW8GGB0"/>
<dbReference type="InterPro" id="IPR036388">
    <property type="entry name" value="WH-like_DNA-bd_sf"/>
</dbReference>
<evidence type="ECO:0000256" key="1">
    <source>
        <dbReference type="ARBA" id="ARBA00023015"/>
    </source>
</evidence>
<evidence type="ECO:0000313" key="5">
    <source>
        <dbReference type="EMBL" id="MDQ1121243.1"/>
    </source>
</evidence>
<dbReference type="Proteomes" id="UP001234354">
    <property type="component" value="Unassembled WGS sequence"/>
</dbReference>
<dbReference type="Pfam" id="PF00392">
    <property type="entry name" value="GntR"/>
    <property type="match status" value="1"/>
</dbReference>
<evidence type="ECO:0000256" key="3">
    <source>
        <dbReference type="ARBA" id="ARBA00023163"/>
    </source>
</evidence>
<keyword evidence="3" id="KW-0804">Transcription</keyword>
<evidence type="ECO:0000256" key="2">
    <source>
        <dbReference type="ARBA" id="ARBA00023125"/>
    </source>
</evidence>
<reference evidence="5" key="1">
    <citation type="submission" date="2023-07" db="EMBL/GenBank/DDBJ databases">
        <title>Functional and genomic diversity of the sorghum phyllosphere microbiome.</title>
        <authorList>
            <person name="Shade A."/>
        </authorList>
    </citation>
    <scope>NUCLEOTIDE SEQUENCE</scope>
    <source>
        <strain evidence="5">SORGH_AS_0908</strain>
    </source>
</reference>
<sequence>MGTRRMDPVRSKTALLYSTVRRALQSGRYVPGERIDPASLAHEFHMSPTPVRCALYRLAGEGVIVDHPRHGFQVPLPTELSLRDLYGWMEQLLVMACTSPARKASEHASARATVSDDVPKRTWKLFDAIARSSGQWSLHEAVRRTNDRLAPIRRATLELMIDMPEELDRLQQLFVAHDLQRLEHALRDYHAHRRQLVPQIVALLAERRDRLH</sequence>
<gene>
    <name evidence="5" type="ORF">QE383_003551</name>
</gene>
<proteinExistence type="predicted"/>
<dbReference type="EMBL" id="JAUTBB010000001">
    <property type="protein sequence ID" value="MDQ1121243.1"/>
    <property type="molecule type" value="Genomic_DNA"/>
</dbReference>
<comment type="caution">
    <text evidence="5">The sequence shown here is derived from an EMBL/GenBank/DDBJ whole genome shotgun (WGS) entry which is preliminary data.</text>
</comment>
<name>A0AAW8GGB0_9GAMM</name>
<keyword evidence="1" id="KW-0805">Transcription regulation</keyword>
<evidence type="ECO:0000313" key="6">
    <source>
        <dbReference type="Proteomes" id="UP001234354"/>
    </source>
</evidence>
<dbReference type="PANTHER" id="PTHR43537:SF5">
    <property type="entry name" value="UXU OPERON TRANSCRIPTIONAL REGULATOR"/>
    <property type="match status" value="1"/>
</dbReference>
<organism evidence="5 6">
    <name type="scientific">Pseudoxanthomonas winnipegensis</name>
    <dbReference type="NCBI Taxonomy" id="2480810"/>
    <lineage>
        <taxon>Bacteria</taxon>
        <taxon>Pseudomonadati</taxon>
        <taxon>Pseudomonadota</taxon>
        <taxon>Gammaproteobacteria</taxon>
        <taxon>Lysobacterales</taxon>
        <taxon>Lysobacteraceae</taxon>
        <taxon>Pseudoxanthomonas</taxon>
    </lineage>
</organism>
<dbReference type="PANTHER" id="PTHR43537">
    <property type="entry name" value="TRANSCRIPTIONAL REGULATOR, GNTR FAMILY"/>
    <property type="match status" value="1"/>
</dbReference>
<dbReference type="SMART" id="SM00345">
    <property type="entry name" value="HTH_GNTR"/>
    <property type="match status" value="1"/>
</dbReference>
<dbReference type="SUPFAM" id="SSF46785">
    <property type="entry name" value="Winged helix' DNA-binding domain"/>
    <property type="match status" value="1"/>
</dbReference>
<dbReference type="PROSITE" id="PS50949">
    <property type="entry name" value="HTH_GNTR"/>
    <property type="match status" value="1"/>
</dbReference>
<dbReference type="RefSeq" id="WP_307184128.1">
    <property type="nucleotide sequence ID" value="NZ_JAUTBB010000001.1"/>
</dbReference>
<feature type="domain" description="HTH gntR-type" evidence="4">
    <location>
        <begin position="10"/>
        <end position="77"/>
    </location>
</feature>
<evidence type="ECO:0000259" key="4">
    <source>
        <dbReference type="PROSITE" id="PS50949"/>
    </source>
</evidence>
<keyword evidence="2 5" id="KW-0238">DNA-binding</keyword>
<dbReference type="Gene3D" id="1.10.10.10">
    <property type="entry name" value="Winged helix-like DNA-binding domain superfamily/Winged helix DNA-binding domain"/>
    <property type="match status" value="1"/>
</dbReference>